<dbReference type="InterPro" id="IPR030378">
    <property type="entry name" value="G_CP_dom"/>
</dbReference>
<feature type="domain" description="EngC GTPase" evidence="11">
    <location>
        <begin position="114"/>
        <end position="261"/>
    </location>
</feature>
<feature type="binding site" evidence="10">
    <location>
        <begin position="153"/>
        <end position="156"/>
    </location>
    <ligand>
        <name>GTP</name>
        <dbReference type="ChEBI" id="CHEBI:37565"/>
    </ligand>
</feature>
<dbReference type="InterPro" id="IPR004881">
    <property type="entry name" value="Ribosome_biogen_GTPase_RsgA"/>
</dbReference>
<evidence type="ECO:0000313" key="13">
    <source>
        <dbReference type="EMBL" id="KOS66912.1"/>
    </source>
</evidence>
<evidence type="ECO:0000256" key="2">
    <source>
        <dbReference type="ARBA" id="ARBA00022517"/>
    </source>
</evidence>
<comment type="cofactor">
    <cofactor evidence="10">
        <name>Zn(2+)</name>
        <dbReference type="ChEBI" id="CHEBI:29105"/>
    </cofactor>
    <text evidence="10">Binds 1 zinc ion per subunit.</text>
</comment>
<keyword evidence="4 10" id="KW-0699">rRNA-binding</keyword>
<dbReference type="SUPFAM" id="SSF52540">
    <property type="entry name" value="P-loop containing nucleoside triphosphate hydrolases"/>
    <property type="match status" value="1"/>
</dbReference>
<comment type="subcellular location">
    <subcellularLocation>
        <location evidence="10">Cytoplasm</location>
    </subcellularLocation>
</comment>
<evidence type="ECO:0000256" key="8">
    <source>
        <dbReference type="ARBA" id="ARBA00022884"/>
    </source>
</evidence>
<keyword evidence="1 10" id="KW-0963">Cytoplasm</keyword>
<dbReference type="EC" id="3.6.1.-" evidence="10"/>
<comment type="caution">
    <text evidence="13">The sequence shown here is derived from an EMBL/GenBank/DDBJ whole genome shotgun (WGS) entry which is preliminary data.</text>
</comment>
<evidence type="ECO:0000259" key="12">
    <source>
        <dbReference type="PROSITE" id="PS51721"/>
    </source>
</evidence>
<dbReference type="PROSITE" id="PS50936">
    <property type="entry name" value="ENGC_GTPASE"/>
    <property type="match status" value="1"/>
</dbReference>
<dbReference type="HAMAP" id="MF_01820">
    <property type="entry name" value="GTPase_RsgA"/>
    <property type="match status" value="1"/>
</dbReference>
<keyword evidence="5 10" id="KW-0547">Nucleotide-binding</keyword>
<feature type="binding site" evidence="10">
    <location>
        <position position="291"/>
    </location>
    <ligand>
        <name>Zn(2+)</name>
        <dbReference type="ChEBI" id="CHEBI:29105"/>
    </ligand>
</feature>
<protein>
    <recommendedName>
        <fullName evidence="10">Small ribosomal subunit biogenesis GTPase RsgA</fullName>
        <ecNumber evidence="10">3.6.1.-</ecNumber>
    </recommendedName>
</protein>
<dbReference type="EMBL" id="LGRV01000005">
    <property type="protein sequence ID" value="KOS66912.1"/>
    <property type="molecule type" value="Genomic_DNA"/>
</dbReference>
<reference evidence="14" key="1">
    <citation type="submission" date="2015-07" db="EMBL/GenBank/DDBJ databases">
        <title>Fjat-14205 dsm 2895.</title>
        <authorList>
            <person name="Liu B."/>
            <person name="Wang J."/>
            <person name="Zhu Y."/>
            <person name="Liu G."/>
            <person name="Chen Q."/>
            <person name="Chen Z."/>
            <person name="Lan J."/>
            <person name="Che J."/>
            <person name="Ge C."/>
            <person name="Shi H."/>
            <person name="Pan Z."/>
            <person name="Liu X."/>
        </authorList>
    </citation>
    <scope>NUCLEOTIDE SEQUENCE [LARGE SCALE GENOMIC DNA]</scope>
    <source>
        <strain evidence="14">DSM 25560</strain>
    </source>
</reference>
<evidence type="ECO:0000259" key="11">
    <source>
        <dbReference type="PROSITE" id="PS50936"/>
    </source>
</evidence>
<feature type="binding site" evidence="10">
    <location>
        <begin position="205"/>
        <end position="213"/>
    </location>
    <ligand>
        <name>GTP</name>
        <dbReference type="ChEBI" id="CHEBI:37565"/>
    </ligand>
</feature>
<dbReference type="Gene3D" id="3.40.50.300">
    <property type="entry name" value="P-loop containing nucleotide triphosphate hydrolases"/>
    <property type="match status" value="1"/>
</dbReference>
<dbReference type="RefSeq" id="WP_053584869.1">
    <property type="nucleotide sequence ID" value="NZ_LGRV01000005.1"/>
</dbReference>
<comment type="function">
    <text evidence="10">One of several proteins that assist in the late maturation steps of the functional core of the 30S ribosomal subunit. Helps release RbfA from mature subunits. May play a role in the assembly of ribosomal proteins into the subunit. Circularly permuted GTPase that catalyzes slow GTP hydrolysis, GTPase activity is stimulated by the 30S ribosomal subunit.</text>
</comment>
<keyword evidence="7 10" id="KW-0862">Zinc</keyword>
<comment type="subunit">
    <text evidence="10">Monomer. Associates with 30S ribosomal subunit, binds 16S rRNA.</text>
</comment>
<dbReference type="Gene3D" id="1.10.40.50">
    <property type="entry name" value="Probable gtpase engc, domain 3"/>
    <property type="match status" value="1"/>
</dbReference>
<accession>A0ABR5JXE8</accession>
<keyword evidence="6 10" id="KW-0378">Hydrolase</keyword>
<evidence type="ECO:0000256" key="10">
    <source>
        <dbReference type="HAMAP-Rule" id="MF_01820"/>
    </source>
</evidence>
<gene>
    <name evidence="10" type="primary">rsgA</name>
    <name evidence="13" type="ORF">AEA09_15540</name>
</gene>
<evidence type="ECO:0000256" key="9">
    <source>
        <dbReference type="ARBA" id="ARBA00023134"/>
    </source>
</evidence>
<proteinExistence type="inferred from homology"/>
<evidence type="ECO:0000256" key="4">
    <source>
        <dbReference type="ARBA" id="ARBA00022730"/>
    </source>
</evidence>
<dbReference type="PANTHER" id="PTHR32120">
    <property type="entry name" value="SMALL RIBOSOMAL SUBUNIT BIOGENESIS GTPASE RSGA"/>
    <property type="match status" value="1"/>
</dbReference>
<feature type="binding site" evidence="10">
    <location>
        <position position="299"/>
    </location>
    <ligand>
        <name>Zn(2+)</name>
        <dbReference type="ChEBI" id="CHEBI:29105"/>
    </ligand>
</feature>
<feature type="binding site" evidence="10">
    <location>
        <position position="293"/>
    </location>
    <ligand>
        <name>Zn(2+)</name>
        <dbReference type="ChEBI" id="CHEBI:29105"/>
    </ligand>
</feature>
<dbReference type="InterPro" id="IPR010914">
    <property type="entry name" value="RsgA_GTPase_dom"/>
</dbReference>
<evidence type="ECO:0000256" key="3">
    <source>
        <dbReference type="ARBA" id="ARBA00022723"/>
    </source>
</evidence>
<organism evidence="13 14">
    <name type="scientific">Lysinibacillus contaminans</name>
    <dbReference type="NCBI Taxonomy" id="1293441"/>
    <lineage>
        <taxon>Bacteria</taxon>
        <taxon>Bacillati</taxon>
        <taxon>Bacillota</taxon>
        <taxon>Bacilli</taxon>
        <taxon>Bacillales</taxon>
        <taxon>Bacillaceae</taxon>
        <taxon>Lysinibacillus</taxon>
    </lineage>
</organism>
<sequence>MKLTTLGFSTYFEEQMTAFMEESKLKNCVPARVVLEHKHSYRVLAEEGEWLATVAGHFAYRSLSRGDFPAVGDWVLVEKMDGEEKAIIPKVFARKSVFSRKVAGREITEQIVASNVDIVLLVMSLNADFNIRRLERYLVAAWDSGAKPVIVLTKADLCSDVESYLREVEAVAFGIDVFVTSALSGEGLADIRALFTEGVTGALLGSSGAGKSTLTNALVEDELMKVSDIREDDAKGRHTTTHRELVVLPSGGCLIDTPGMRELQLWDQGDSLTSSFKDIEELTAVCRYRDCSHQNEPQCAVQQAIRDGELEESRLQSYFKLQKELAFIERKTNTQARLDEQRKWKQIAKGLKKVKKK</sequence>
<evidence type="ECO:0000256" key="1">
    <source>
        <dbReference type="ARBA" id="ARBA00022490"/>
    </source>
</evidence>
<keyword evidence="14" id="KW-1185">Reference proteome</keyword>
<dbReference type="Proteomes" id="UP000050668">
    <property type="component" value="Unassembled WGS sequence"/>
</dbReference>
<evidence type="ECO:0000256" key="7">
    <source>
        <dbReference type="ARBA" id="ARBA00022833"/>
    </source>
</evidence>
<feature type="binding site" evidence="10">
    <location>
        <position position="286"/>
    </location>
    <ligand>
        <name>Zn(2+)</name>
        <dbReference type="ChEBI" id="CHEBI:29105"/>
    </ligand>
</feature>
<dbReference type="NCBIfam" id="TIGR00157">
    <property type="entry name" value="ribosome small subunit-dependent GTPase A"/>
    <property type="match status" value="1"/>
</dbReference>
<dbReference type="PROSITE" id="PS51721">
    <property type="entry name" value="G_CP"/>
    <property type="match status" value="1"/>
</dbReference>
<dbReference type="CDD" id="cd01854">
    <property type="entry name" value="YjeQ_EngC"/>
    <property type="match status" value="1"/>
</dbReference>
<evidence type="ECO:0000313" key="14">
    <source>
        <dbReference type="Proteomes" id="UP000050668"/>
    </source>
</evidence>
<comment type="similarity">
    <text evidence="10">Belongs to the TRAFAC class YlqF/YawG GTPase family. RsgA subfamily.</text>
</comment>
<keyword evidence="3 10" id="KW-0479">Metal-binding</keyword>
<evidence type="ECO:0000256" key="6">
    <source>
        <dbReference type="ARBA" id="ARBA00022801"/>
    </source>
</evidence>
<dbReference type="Pfam" id="PF03193">
    <property type="entry name" value="RsgA_GTPase"/>
    <property type="match status" value="1"/>
</dbReference>
<dbReference type="InterPro" id="IPR027417">
    <property type="entry name" value="P-loop_NTPase"/>
</dbReference>
<feature type="domain" description="CP-type G" evidence="12">
    <location>
        <begin position="104"/>
        <end position="263"/>
    </location>
</feature>
<keyword evidence="8 10" id="KW-0694">RNA-binding</keyword>
<name>A0ABR5JXE8_9BACI</name>
<keyword evidence="2 10" id="KW-0690">Ribosome biogenesis</keyword>
<evidence type="ECO:0000256" key="5">
    <source>
        <dbReference type="ARBA" id="ARBA00022741"/>
    </source>
</evidence>
<dbReference type="PANTHER" id="PTHR32120:SF10">
    <property type="entry name" value="SMALL RIBOSOMAL SUBUNIT BIOGENESIS GTPASE RSGA"/>
    <property type="match status" value="1"/>
</dbReference>
<keyword evidence="9 10" id="KW-0342">GTP-binding</keyword>